<dbReference type="SUPFAM" id="SSF53474">
    <property type="entry name" value="alpha/beta-Hydrolases"/>
    <property type="match status" value="1"/>
</dbReference>
<dbReference type="OrthoDB" id="9801763at2"/>
<sequence length="238" mass="25419">MSVSSAPAGALELLPLEGDTRQLFILLHGAGGAAENVRPLAEALRRAFPQAAILAPAGFEAFDGGHEGRQWFALRGIDDDNRAARVAQALPPLVEYIRASQARFHLLQSDTALAGFSQGAVMALETVAAHDGLAGRVLAFSGRYARMPQWAPQYTTIHLLHGADDAVMPVAHAEQAQARLNELHGDSTIDVATRVGHELHPALIERAIVRLQTCVPLRSWEAALGLNNPHPPSGSVIH</sequence>
<keyword evidence="2" id="KW-0378">Hydrolase</keyword>
<feature type="domain" description="Phospholipase/carboxylesterase/thioesterase" evidence="3">
    <location>
        <begin position="20"/>
        <end position="213"/>
    </location>
</feature>
<protein>
    <submittedName>
        <fullName evidence="4">Esterase</fullName>
    </submittedName>
</protein>
<dbReference type="Pfam" id="PF02230">
    <property type="entry name" value="Abhydrolase_2"/>
    <property type="match status" value="1"/>
</dbReference>
<evidence type="ECO:0000313" key="4">
    <source>
        <dbReference type="EMBL" id="OZI34373.1"/>
    </source>
</evidence>
<comment type="caution">
    <text evidence="4">The sequence shown here is derived from an EMBL/GenBank/DDBJ whole genome shotgun (WGS) entry which is preliminary data.</text>
</comment>
<evidence type="ECO:0000313" key="5">
    <source>
        <dbReference type="Proteomes" id="UP000216020"/>
    </source>
</evidence>
<dbReference type="Gene3D" id="3.40.50.1820">
    <property type="entry name" value="alpha/beta hydrolase"/>
    <property type="match status" value="1"/>
</dbReference>
<dbReference type="InterPro" id="IPR050565">
    <property type="entry name" value="LYPA1-2/EST-like"/>
</dbReference>
<dbReference type="NCBIfam" id="NF008525">
    <property type="entry name" value="PRK11460.1"/>
    <property type="match status" value="1"/>
</dbReference>
<keyword evidence="5" id="KW-1185">Reference proteome</keyword>
<accession>A0A261SDC1</accession>
<dbReference type="GO" id="GO:0016787">
    <property type="term" value="F:hydrolase activity"/>
    <property type="evidence" value="ECO:0007669"/>
    <property type="project" value="UniProtKB-KW"/>
</dbReference>
<dbReference type="RefSeq" id="WP_094853370.1">
    <property type="nucleotide sequence ID" value="NZ_NEVM01000002.1"/>
</dbReference>
<organism evidence="4 5">
    <name type="scientific">Bordetella genomosp. 10</name>
    <dbReference type="NCBI Taxonomy" id="1416804"/>
    <lineage>
        <taxon>Bacteria</taxon>
        <taxon>Pseudomonadati</taxon>
        <taxon>Pseudomonadota</taxon>
        <taxon>Betaproteobacteria</taxon>
        <taxon>Burkholderiales</taxon>
        <taxon>Alcaligenaceae</taxon>
        <taxon>Bordetella</taxon>
    </lineage>
</organism>
<evidence type="ECO:0000256" key="2">
    <source>
        <dbReference type="ARBA" id="ARBA00022801"/>
    </source>
</evidence>
<dbReference type="EMBL" id="NEVM01000002">
    <property type="protein sequence ID" value="OZI34373.1"/>
    <property type="molecule type" value="Genomic_DNA"/>
</dbReference>
<dbReference type="PANTHER" id="PTHR10655">
    <property type="entry name" value="LYSOPHOSPHOLIPASE-RELATED"/>
    <property type="match status" value="1"/>
</dbReference>
<reference evidence="5" key="1">
    <citation type="submission" date="2017-05" db="EMBL/GenBank/DDBJ databases">
        <title>Complete and WGS of Bordetella genogroups.</title>
        <authorList>
            <person name="Spilker T."/>
            <person name="Lipuma J."/>
        </authorList>
    </citation>
    <scope>NUCLEOTIDE SEQUENCE [LARGE SCALE GENOMIC DNA]</scope>
    <source>
        <strain evidence="5">AU16122</strain>
    </source>
</reference>
<dbReference type="InterPro" id="IPR029058">
    <property type="entry name" value="AB_hydrolase_fold"/>
</dbReference>
<evidence type="ECO:0000256" key="1">
    <source>
        <dbReference type="ARBA" id="ARBA00006499"/>
    </source>
</evidence>
<dbReference type="AlphaFoldDB" id="A0A261SDC1"/>
<comment type="similarity">
    <text evidence="1">Belongs to the AB hydrolase superfamily. AB hydrolase 2 family.</text>
</comment>
<dbReference type="PANTHER" id="PTHR10655:SF17">
    <property type="entry name" value="LYSOPHOSPHOLIPASE-LIKE PROTEIN 1"/>
    <property type="match status" value="1"/>
</dbReference>
<evidence type="ECO:0000259" key="3">
    <source>
        <dbReference type="Pfam" id="PF02230"/>
    </source>
</evidence>
<name>A0A261SDC1_9BORD</name>
<proteinExistence type="inferred from homology"/>
<dbReference type="Proteomes" id="UP000216020">
    <property type="component" value="Unassembled WGS sequence"/>
</dbReference>
<gene>
    <name evidence="4" type="ORF">CAL29_12680</name>
</gene>
<dbReference type="InterPro" id="IPR003140">
    <property type="entry name" value="PLipase/COase/thioEstase"/>
</dbReference>